<feature type="signal peptide" evidence="1">
    <location>
        <begin position="1"/>
        <end position="24"/>
    </location>
</feature>
<proteinExistence type="predicted"/>
<dbReference type="Proteomes" id="UP000253426">
    <property type="component" value="Unassembled WGS sequence"/>
</dbReference>
<accession>A0A366HVH7</accession>
<gene>
    <name evidence="2" type="ORF">DES53_101498</name>
</gene>
<reference evidence="2 3" key="1">
    <citation type="submission" date="2018-06" db="EMBL/GenBank/DDBJ databases">
        <title>Genomic Encyclopedia of Type Strains, Phase IV (KMG-IV): sequencing the most valuable type-strain genomes for metagenomic binning, comparative biology and taxonomic classification.</title>
        <authorList>
            <person name="Goeker M."/>
        </authorList>
    </citation>
    <scope>NUCLEOTIDE SEQUENCE [LARGE SCALE GENOMIC DNA]</scope>
    <source>
        <strain evidence="2 3">DSM 25532</strain>
    </source>
</reference>
<sequence length="374" mass="39363">MPNARLLALSAVAALSLQAAPLHAAQNLKNPTKGDPALKSIGPISFGADGVLLIAEPGVPAIVAVSTGDTGATKALAQPLADTAGAIAGALGTTADKIQIVDMAANASGNIYFSVRDNAAKSVAIVVISPDGKASKLDLAKLEHVRVALPKSETSAVRNLSDVAMTHDRVLVTGQSNEEFSSKIFSIPLPLDASASGSIYSAETYHVAHGKWETKAPIQSFIPHNDNGTPCVLGAFACTPLAKFPLKDLSSGANVRGTSVVELGSGNRPLDVFAYTNAKGSWVVTNTQRFREPYFGPSKYWGVRISMDLINRNAPDQVNEKALRRNIKEPTQTPGIEILDTLSGAVQIDRLDDARMVVLREEGDKLKLEVAALP</sequence>
<keyword evidence="1" id="KW-0732">Signal</keyword>
<keyword evidence="3" id="KW-1185">Reference proteome</keyword>
<dbReference type="AlphaFoldDB" id="A0A366HVH7"/>
<feature type="chain" id="PRO_5016586420" evidence="1">
    <location>
        <begin position="25"/>
        <end position="374"/>
    </location>
</feature>
<comment type="caution">
    <text evidence="2">The sequence shown here is derived from an EMBL/GenBank/DDBJ whole genome shotgun (WGS) entry which is preliminary data.</text>
</comment>
<organism evidence="2 3">
    <name type="scientific">Roseimicrobium gellanilyticum</name>
    <dbReference type="NCBI Taxonomy" id="748857"/>
    <lineage>
        <taxon>Bacteria</taxon>
        <taxon>Pseudomonadati</taxon>
        <taxon>Verrucomicrobiota</taxon>
        <taxon>Verrucomicrobiia</taxon>
        <taxon>Verrucomicrobiales</taxon>
        <taxon>Verrucomicrobiaceae</taxon>
        <taxon>Roseimicrobium</taxon>
    </lineage>
</organism>
<evidence type="ECO:0000256" key="1">
    <source>
        <dbReference type="SAM" id="SignalP"/>
    </source>
</evidence>
<dbReference type="OrthoDB" id="237405at2"/>
<evidence type="ECO:0000313" key="2">
    <source>
        <dbReference type="EMBL" id="RBP47699.1"/>
    </source>
</evidence>
<protein>
    <submittedName>
        <fullName evidence="2">Uncharacterized protein</fullName>
    </submittedName>
</protein>
<dbReference type="EMBL" id="QNRR01000001">
    <property type="protein sequence ID" value="RBP47699.1"/>
    <property type="molecule type" value="Genomic_DNA"/>
</dbReference>
<evidence type="ECO:0000313" key="3">
    <source>
        <dbReference type="Proteomes" id="UP000253426"/>
    </source>
</evidence>
<name>A0A366HVH7_9BACT</name>
<dbReference type="RefSeq" id="WP_113956615.1">
    <property type="nucleotide sequence ID" value="NZ_QNRR01000001.1"/>
</dbReference>